<evidence type="ECO:0000256" key="1">
    <source>
        <dbReference type="SAM" id="MobiDB-lite"/>
    </source>
</evidence>
<dbReference type="PANTHER" id="PTHR38386:SF6">
    <property type="entry name" value="OS05G0426900 PROTEIN"/>
    <property type="match status" value="1"/>
</dbReference>
<proteinExistence type="predicted"/>
<name>A0ABR2EYL8_9ROSI</name>
<sequence>MNGYSYTKIKVEVAGNESSISMESPPSNLMPTPEPETPKPTSNPTPKPTKNSDPTTQCSSEQEDDGDDDDDRTEVTDNGGGEKMFADPTLRRNSSVSSAYALQLQAAVKRAFSMRRSCSVSESYCRIHDQYVTLTSPLDEDEVSDISGTRRSAKKKKKNTRDKILKAWKKIFRL</sequence>
<feature type="compositionally biased region" description="Acidic residues" evidence="1">
    <location>
        <begin position="61"/>
        <end position="72"/>
    </location>
</feature>
<evidence type="ECO:0000313" key="3">
    <source>
        <dbReference type="Proteomes" id="UP001472677"/>
    </source>
</evidence>
<dbReference type="PANTHER" id="PTHR38386">
    <property type="entry name" value="OS05G0426900 PROTEIN"/>
    <property type="match status" value="1"/>
</dbReference>
<feature type="compositionally biased region" description="Polar residues" evidence="1">
    <location>
        <begin position="16"/>
        <end position="30"/>
    </location>
</feature>
<keyword evidence="3" id="KW-1185">Reference proteome</keyword>
<organism evidence="2 3">
    <name type="scientific">Hibiscus sabdariffa</name>
    <name type="common">roselle</name>
    <dbReference type="NCBI Taxonomy" id="183260"/>
    <lineage>
        <taxon>Eukaryota</taxon>
        <taxon>Viridiplantae</taxon>
        <taxon>Streptophyta</taxon>
        <taxon>Embryophyta</taxon>
        <taxon>Tracheophyta</taxon>
        <taxon>Spermatophyta</taxon>
        <taxon>Magnoliopsida</taxon>
        <taxon>eudicotyledons</taxon>
        <taxon>Gunneridae</taxon>
        <taxon>Pentapetalae</taxon>
        <taxon>rosids</taxon>
        <taxon>malvids</taxon>
        <taxon>Malvales</taxon>
        <taxon>Malvaceae</taxon>
        <taxon>Malvoideae</taxon>
        <taxon>Hibiscus</taxon>
    </lineage>
</organism>
<accession>A0ABR2EYL8</accession>
<dbReference type="EMBL" id="JBBPBM010000009">
    <property type="protein sequence ID" value="KAK8567795.1"/>
    <property type="molecule type" value="Genomic_DNA"/>
</dbReference>
<protein>
    <submittedName>
        <fullName evidence="2">Uncharacterized protein</fullName>
    </submittedName>
</protein>
<reference evidence="2 3" key="1">
    <citation type="journal article" date="2024" name="G3 (Bethesda)">
        <title>Genome assembly of Hibiscus sabdariffa L. provides insights into metabolisms of medicinal natural products.</title>
        <authorList>
            <person name="Kim T."/>
        </authorList>
    </citation>
    <scope>NUCLEOTIDE SEQUENCE [LARGE SCALE GENOMIC DNA]</scope>
    <source>
        <strain evidence="2">TK-2024</strain>
        <tissue evidence="2">Old leaves</tissue>
    </source>
</reference>
<evidence type="ECO:0000313" key="2">
    <source>
        <dbReference type="EMBL" id="KAK8567795.1"/>
    </source>
</evidence>
<feature type="region of interest" description="Disordered" evidence="1">
    <location>
        <begin position="14"/>
        <end position="96"/>
    </location>
</feature>
<comment type="caution">
    <text evidence="2">The sequence shown here is derived from an EMBL/GenBank/DDBJ whole genome shotgun (WGS) entry which is preliminary data.</text>
</comment>
<gene>
    <name evidence="2" type="ORF">V6N12_006368</name>
</gene>
<dbReference type="Proteomes" id="UP001472677">
    <property type="component" value="Unassembled WGS sequence"/>
</dbReference>